<accession>A0A1Y2NP18</accession>
<evidence type="ECO:0000313" key="2">
    <source>
        <dbReference type="EMBL" id="OSY49216.1"/>
    </source>
</evidence>
<evidence type="ECO:0000313" key="1">
    <source>
        <dbReference type="EMBL" id="KAF0646568.1"/>
    </source>
</evidence>
<dbReference type="Proteomes" id="UP000194318">
    <property type="component" value="Unassembled WGS sequence"/>
</dbReference>
<dbReference type="RefSeq" id="WP_051839586.1">
    <property type="nucleotide sequence ID" value="NZ_ASYR01000050.1"/>
</dbReference>
<dbReference type="Proteomes" id="UP000731519">
    <property type="component" value="Unassembled WGS sequence"/>
</dbReference>
<organism evidence="2 3">
    <name type="scientific">Streptomyces fradiae ATCC 10745 = DSM 40063</name>
    <dbReference type="NCBI Taxonomy" id="1319510"/>
    <lineage>
        <taxon>Bacteria</taxon>
        <taxon>Bacillati</taxon>
        <taxon>Actinomycetota</taxon>
        <taxon>Actinomycetes</taxon>
        <taxon>Kitasatosporales</taxon>
        <taxon>Streptomycetaceae</taxon>
        <taxon>Streptomyces</taxon>
    </lineage>
</organism>
<dbReference type="AlphaFoldDB" id="A0A1Y2NP18"/>
<proteinExistence type="predicted"/>
<evidence type="ECO:0000313" key="3">
    <source>
        <dbReference type="Proteomes" id="UP000194318"/>
    </source>
</evidence>
<dbReference type="EMBL" id="ASYR01000050">
    <property type="protein sequence ID" value="KAF0646568.1"/>
    <property type="molecule type" value="Genomic_DNA"/>
</dbReference>
<comment type="caution">
    <text evidence="2">The sequence shown here is derived from an EMBL/GenBank/DDBJ whole genome shotgun (WGS) entry which is preliminary data.</text>
</comment>
<keyword evidence="4" id="KW-1185">Reference proteome</keyword>
<name>A0A1Y2NP18_STRFR</name>
<evidence type="ECO:0000313" key="4">
    <source>
        <dbReference type="Proteomes" id="UP000731519"/>
    </source>
</evidence>
<protein>
    <submittedName>
        <fullName evidence="2">Uncharacterized protein</fullName>
    </submittedName>
</protein>
<reference evidence="2 3" key="2">
    <citation type="submission" date="2016-09" db="EMBL/GenBank/DDBJ databases">
        <title>Streptomyces fradiae DSM40063, a candidate organism with high potential of specific P450 cytochromes.</title>
        <authorList>
            <person name="Grumaz C."/>
            <person name="Vainshtein Y."/>
            <person name="Kirstahler P."/>
            <person name="Sohn K."/>
        </authorList>
    </citation>
    <scope>NUCLEOTIDE SEQUENCE [LARGE SCALE GENOMIC DNA]</scope>
    <source>
        <strain evidence="2 3">DSM 40063</strain>
    </source>
</reference>
<sequence length="246" mass="28501">MRIPIHVVRQWHPDQTHKTGHLPGDGITPHLRESDYSTRIRPGSLIAWSDRRAYEVVEVRERPVDLWPEHFRNEWDRYTAWWVEQVVAGRDMGDQPEKHTWKHRPLVLVIRPADQPTAKAVHYAVRASRTFYVLPEHYSVCRLCGEIPPCTHATTEAAIHHEMANTERLMSIPPGHCLDCGEPITFRMQATRFPGPNLWRPDLGDDTAVFHARQRCSDGVRAYRRQWEAKGYANGQQQLPLTDPTT</sequence>
<reference evidence="1 4" key="1">
    <citation type="submission" date="2013-05" db="EMBL/GenBank/DDBJ databases">
        <title>Genome Sequence of Streptomyces fradiae.</title>
        <authorList>
            <person name="Kirby R."/>
        </authorList>
    </citation>
    <scope>NUCLEOTIDE SEQUENCE [LARGE SCALE GENOMIC DNA]</scope>
    <source>
        <strain evidence="1 4">ATCC 10745</strain>
    </source>
</reference>
<dbReference type="EMBL" id="MIFZ01000331">
    <property type="protein sequence ID" value="OSY49216.1"/>
    <property type="molecule type" value="Genomic_DNA"/>
</dbReference>
<gene>
    <name evidence="2" type="ORF">BG846_05194</name>
    <name evidence="1" type="ORF">K701_27855</name>
</gene>